<keyword evidence="7 12" id="KW-0999">Mitochondrion inner membrane</keyword>
<evidence type="ECO:0000256" key="7">
    <source>
        <dbReference type="ARBA" id="ARBA00022792"/>
    </source>
</evidence>
<gene>
    <name evidence="16" type="ORF">WJX81_007739</name>
</gene>
<feature type="domain" description="Translation initiation factor 3 N-terminal" evidence="15">
    <location>
        <begin position="77"/>
        <end position="136"/>
    </location>
</feature>
<evidence type="ECO:0000313" key="16">
    <source>
        <dbReference type="EMBL" id="KAK9842344.1"/>
    </source>
</evidence>
<dbReference type="InterPro" id="IPR019815">
    <property type="entry name" value="Translation_initiation_fac_3_C"/>
</dbReference>
<sequence>MDLLRRRQPAPAQRRVPPQLPTRPAFAQSGSALGPSPLLRVPGGRLMPTAQADDIGAGIVRPDEAQPKGVPMKAMDPVRLVQEGGAHEVVPYAEALSQARESGLDMILVDGPADPPVYRLGSRGKKMYAAKVRRKEEKQKEISARRLLTVKAIRLSPTIAANDLDMKIRQARRFIEQGNRVKFSIQFAGKPQEEEARKLQAKVAAAAQKFAVVVDPATLRVPRAQLHARNASATGGAMAAKVGGLMPQFRAFINSPTGLKTTHFWGPVANWGFVVAGLADTKKPPEMISPNMTSAMCVYSLLFMQFALAIQPRNLLLFACHFCNEGVQLNQLRRWYTWHASQPKDPTLPVATA</sequence>
<keyword evidence="17" id="KW-1185">Reference proteome</keyword>
<dbReference type="InterPro" id="IPR036787">
    <property type="entry name" value="T_IF-3_N_sf"/>
</dbReference>
<dbReference type="InterPro" id="IPR019814">
    <property type="entry name" value="Translation_initiation_fac_3_N"/>
</dbReference>
<keyword evidence="8" id="KW-0648">Protein biosynthesis</keyword>
<evidence type="ECO:0000256" key="8">
    <source>
        <dbReference type="ARBA" id="ARBA00022917"/>
    </source>
</evidence>
<evidence type="ECO:0000256" key="6">
    <source>
        <dbReference type="ARBA" id="ARBA00022692"/>
    </source>
</evidence>
<dbReference type="InterPro" id="IPR005336">
    <property type="entry name" value="MPC"/>
</dbReference>
<comment type="subcellular location">
    <subcellularLocation>
        <location evidence="1 12">Mitochondrion inner membrane</location>
        <topology evidence="1 12">Multi-pass membrane protein</topology>
    </subcellularLocation>
</comment>
<keyword evidence="6" id="KW-0812">Transmembrane</keyword>
<dbReference type="Gene3D" id="3.30.110.10">
    <property type="entry name" value="Translation initiation factor 3 (IF-3), C-terminal domain"/>
    <property type="match status" value="1"/>
</dbReference>
<comment type="function">
    <text evidence="12">Mediates the uptake of pyruvate into mitochondria.</text>
</comment>
<dbReference type="GO" id="GO:0006850">
    <property type="term" value="P:pyruvate import into mitochondria"/>
    <property type="evidence" value="ECO:0007669"/>
    <property type="project" value="InterPro"/>
</dbReference>
<dbReference type="Pfam" id="PF00707">
    <property type="entry name" value="IF3_C"/>
    <property type="match status" value="1"/>
</dbReference>
<comment type="similarity">
    <text evidence="2">Belongs to the IF-3 family.</text>
</comment>
<keyword evidence="5" id="KW-0396">Initiation factor</keyword>
<dbReference type="SUPFAM" id="SSF54364">
    <property type="entry name" value="Translation initiation factor IF3, N-terminal domain"/>
    <property type="match status" value="1"/>
</dbReference>
<comment type="caution">
    <text evidence="16">The sequence shown here is derived from an EMBL/GenBank/DDBJ whole genome shotgun (WGS) entry which is preliminary data.</text>
</comment>
<evidence type="ECO:0000256" key="13">
    <source>
        <dbReference type="SAM" id="MobiDB-lite"/>
    </source>
</evidence>
<dbReference type="AlphaFoldDB" id="A0AAW1S8S6"/>
<accession>A0AAW1S8S6</accession>
<keyword evidence="9" id="KW-1133">Transmembrane helix</keyword>
<dbReference type="EMBL" id="JALJOU010000008">
    <property type="protein sequence ID" value="KAK9842344.1"/>
    <property type="molecule type" value="Genomic_DNA"/>
</dbReference>
<keyword evidence="4 12" id="KW-0813">Transport</keyword>
<dbReference type="PANTHER" id="PTHR10938">
    <property type="entry name" value="TRANSLATION INITIATION FACTOR IF-3"/>
    <property type="match status" value="1"/>
</dbReference>
<keyword evidence="10 12" id="KW-0496">Mitochondrion</keyword>
<evidence type="ECO:0000256" key="2">
    <source>
        <dbReference type="ARBA" id="ARBA00005439"/>
    </source>
</evidence>
<dbReference type="GO" id="GO:0003743">
    <property type="term" value="F:translation initiation factor activity"/>
    <property type="evidence" value="ECO:0007669"/>
    <property type="project" value="UniProtKB-KW"/>
</dbReference>
<evidence type="ECO:0000256" key="9">
    <source>
        <dbReference type="ARBA" id="ARBA00022989"/>
    </source>
</evidence>
<evidence type="ECO:0000256" key="11">
    <source>
        <dbReference type="ARBA" id="ARBA00023136"/>
    </source>
</evidence>
<dbReference type="GO" id="GO:0043022">
    <property type="term" value="F:ribosome binding"/>
    <property type="evidence" value="ECO:0007669"/>
    <property type="project" value="TreeGrafter"/>
</dbReference>
<protein>
    <recommendedName>
        <fullName evidence="12">Mitochondrial pyruvate carrier</fullName>
    </recommendedName>
</protein>
<feature type="domain" description="Translation initiation factor 3 C-terminal" evidence="14">
    <location>
        <begin position="149"/>
        <end position="215"/>
    </location>
</feature>
<dbReference type="Pfam" id="PF03650">
    <property type="entry name" value="MPC"/>
    <property type="match status" value="1"/>
</dbReference>
<evidence type="ECO:0000256" key="4">
    <source>
        <dbReference type="ARBA" id="ARBA00022448"/>
    </source>
</evidence>
<dbReference type="GO" id="GO:0005743">
    <property type="term" value="C:mitochondrial inner membrane"/>
    <property type="evidence" value="ECO:0007669"/>
    <property type="project" value="UniProtKB-SubCell"/>
</dbReference>
<evidence type="ECO:0000256" key="10">
    <source>
        <dbReference type="ARBA" id="ARBA00023128"/>
    </source>
</evidence>
<dbReference type="Pfam" id="PF05198">
    <property type="entry name" value="IF3_N"/>
    <property type="match status" value="1"/>
</dbReference>
<organism evidence="16 17">
    <name type="scientific">Elliptochloris bilobata</name>
    <dbReference type="NCBI Taxonomy" id="381761"/>
    <lineage>
        <taxon>Eukaryota</taxon>
        <taxon>Viridiplantae</taxon>
        <taxon>Chlorophyta</taxon>
        <taxon>core chlorophytes</taxon>
        <taxon>Trebouxiophyceae</taxon>
        <taxon>Trebouxiophyceae incertae sedis</taxon>
        <taxon>Elliptochloris clade</taxon>
        <taxon>Elliptochloris</taxon>
    </lineage>
</organism>
<name>A0AAW1S8S6_9CHLO</name>
<dbReference type="InterPro" id="IPR001288">
    <property type="entry name" value="Translation_initiation_fac_3"/>
</dbReference>
<evidence type="ECO:0000256" key="12">
    <source>
        <dbReference type="RuleBase" id="RU363100"/>
    </source>
</evidence>
<dbReference type="GO" id="GO:0032790">
    <property type="term" value="P:ribosome disassembly"/>
    <property type="evidence" value="ECO:0007669"/>
    <property type="project" value="TreeGrafter"/>
</dbReference>
<evidence type="ECO:0000259" key="14">
    <source>
        <dbReference type="Pfam" id="PF00707"/>
    </source>
</evidence>
<proteinExistence type="inferred from homology"/>
<evidence type="ECO:0000256" key="3">
    <source>
        <dbReference type="ARBA" id="ARBA00006416"/>
    </source>
</evidence>
<evidence type="ECO:0000256" key="1">
    <source>
        <dbReference type="ARBA" id="ARBA00004448"/>
    </source>
</evidence>
<dbReference type="Gene3D" id="3.10.20.80">
    <property type="entry name" value="Translation initiation factor 3 (IF-3), N-terminal domain"/>
    <property type="match status" value="1"/>
</dbReference>
<dbReference type="Proteomes" id="UP001445335">
    <property type="component" value="Unassembled WGS sequence"/>
</dbReference>
<evidence type="ECO:0000256" key="5">
    <source>
        <dbReference type="ARBA" id="ARBA00022540"/>
    </source>
</evidence>
<dbReference type="NCBIfam" id="TIGR00168">
    <property type="entry name" value="infC"/>
    <property type="match status" value="1"/>
</dbReference>
<comment type="similarity">
    <text evidence="3 12">Belongs to the mitochondrial pyruvate carrier (MPC) (TC 2.A.105) family.</text>
</comment>
<dbReference type="SUPFAM" id="SSF55200">
    <property type="entry name" value="Translation initiation factor IF3, C-terminal domain"/>
    <property type="match status" value="1"/>
</dbReference>
<feature type="region of interest" description="Disordered" evidence="13">
    <location>
        <begin position="1"/>
        <end position="38"/>
    </location>
</feature>
<dbReference type="InterPro" id="IPR036788">
    <property type="entry name" value="T_IF-3_C_sf"/>
</dbReference>
<dbReference type="PANTHER" id="PTHR10938:SF0">
    <property type="entry name" value="TRANSLATION INITIATION FACTOR IF-3, MITOCHONDRIAL"/>
    <property type="match status" value="1"/>
</dbReference>
<keyword evidence="11" id="KW-0472">Membrane</keyword>
<reference evidence="16 17" key="1">
    <citation type="journal article" date="2024" name="Nat. Commun.">
        <title>Phylogenomics reveals the evolutionary origins of lichenization in chlorophyte algae.</title>
        <authorList>
            <person name="Puginier C."/>
            <person name="Libourel C."/>
            <person name="Otte J."/>
            <person name="Skaloud P."/>
            <person name="Haon M."/>
            <person name="Grisel S."/>
            <person name="Petersen M."/>
            <person name="Berrin J.G."/>
            <person name="Delaux P.M."/>
            <person name="Dal Grande F."/>
            <person name="Keller J."/>
        </authorList>
    </citation>
    <scope>NUCLEOTIDE SEQUENCE [LARGE SCALE GENOMIC DNA]</scope>
    <source>
        <strain evidence="16 17">SAG 245.80</strain>
    </source>
</reference>
<evidence type="ECO:0000259" key="15">
    <source>
        <dbReference type="Pfam" id="PF05198"/>
    </source>
</evidence>
<evidence type="ECO:0000313" key="17">
    <source>
        <dbReference type="Proteomes" id="UP001445335"/>
    </source>
</evidence>